<name>I4EHM4_9BACT</name>
<gene>
    <name evidence="1" type="ORF">NITHO_3180005</name>
</gene>
<evidence type="ECO:0000313" key="2">
    <source>
        <dbReference type="Proteomes" id="UP000004221"/>
    </source>
</evidence>
<dbReference type="Proteomes" id="UP000004221">
    <property type="component" value="Unassembled WGS sequence"/>
</dbReference>
<comment type="caution">
    <text evidence="1">The sequence shown here is derived from an EMBL/GenBank/DDBJ whole genome shotgun (WGS) entry which is preliminary data.</text>
</comment>
<evidence type="ECO:0008006" key="3">
    <source>
        <dbReference type="Google" id="ProtNLM"/>
    </source>
</evidence>
<organism evidence="1 2">
    <name type="scientific">Nitrolancea hollandica Lb</name>
    <dbReference type="NCBI Taxonomy" id="1129897"/>
    <lineage>
        <taxon>Bacteria</taxon>
        <taxon>Pseudomonadati</taxon>
        <taxon>Thermomicrobiota</taxon>
        <taxon>Thermomicrobia</taxon>
        <taxon>Sphaerobacterales</taxon>
        <taxon>Sphaerobacterineae</taxon>
        <taxon>Sphaerobacteraceae</taxon>
        <taxon>Nitrolancea</taxon>
    </lineage>
</organism>
<dbReference type="RefSeq" id="WP_008478155.1">
    <property type="nucleotide sequence ID" value="NZ_CAGS01000244.1"/>
</dbReference>
<dbReference type="OrthoDB" id="3712018at2"/>
<evidence type="ECO:0000313" key="1">
    <source>
        <dbReference type="EMBL" id="CCF84186.1"/>
    </source>
</evidence>
<dbReference type="AlphaFoldDB" id="I4EHM4"/>
<sequence length="100" mass="11269">MATDIRRSFTGYNGLFGRNVYSADGKKIGMFDQVVFSSFKEAPYLLVKTGPLGRLFYSDALYIPESVLDKVSDEGVTMKMTLHELQESGYMKAPQGVDRW</sequence>
<reference evidence="1 2" key="1">
    <citation type="journal article" date="2012" name="ISME J.">
        <title>Nitrification expanded: discovery, physiology and genomics of a nitrite-oxidizing bacterium from the phylum Chloroflexi.</title>
        <authorList>
            <person name="Sorokin D.Y."/>
            <person name="Lucker S."/>
            <person name="Vejmelkova D."/>
            <person name="Kostrikina N.A."/>
            <person name="Kleerebezem R."/>
            <person name="Rijpstra W.I."/>
            <person name="Damste J.S."/>
            <person name="Le Paslier D."/>
            <person name="Muyzer G."/>
            <person name="Wagner M."/>
            <person name="van Loosdrecht M.C."/>
            <person name="Daims H."/>
        </authorList>
    </citation>
    <scope>NUCLEOTIDE SEQUENCE [LARGE SCALE GENOMIC DNA]</scope>
    <source>
        <strain evidence="2">none</strain>
    </source>
</reference>
<protein>
    <recommendedName>
        <fullName evidence="3">PRC-barrel domain-containing protein</fullName>
    </recommendedName>
</protein>
<keyword evidence="2" id="KW-1185">Reference proteome</keyword>
<proteinExistence type="predicted"/>
<dbReference type="EMBL" id="CAGS01000244">
    <property type="protein sequence ID" value="CCF84186.1"/>
    <property type="molecule type" value="Genomic_DNA"/>
</dbReference>
<dbReference type="SUPFAM" id="SSF50346">
    <property type="entry name" value="PRC-barrel domain"/>
    <property type="match status" value="1"/>
</dbReference>
<accession>I4EHM4</accession>
<dbReference type="InterPro" id="IPR011033">
    <property type="entry name" value="PRC_barrel-like_sf"/>
</dbReference>